<dbReference type="GeneID" id="64694213"/>
<accession>A0A9P7JMB0</accession>
<comment type="caution">
    <text evidence="1">The sequence shown here is derived from an EMBL/GenBank/DDBJ whole genome shotgun (WGS) entry which is preliminary data.</text>
</comment>
<sequence>LTEQDRDNIRAFQLKLLSCMPWRMYNAMRTSFDHKISIDSEWIILRCLALLSEIEPRAIDCCVNLCIAYTREHSLREDCPYCNEARFTSSRQPHHTFSYLPLIPRLQAFFQNKAMINLLRYRSEFEPHPTRIHDVFDSSWYRKLLRKHVVVDGTNRNHKYFNSEYDLALAMCTDGYLFFQMSSWWPICYSHSTRQSKSPPLIFGLTWRILFA</sequence>
<dbReference type="Proteomes" id="UP000823399">
    <property type="component" value="Unassembled WGS sequence"/>
</dbReference>
<protein>
    <recommendedName>
        <fullName evidence="3">Transposase</fullName>
    </recommendedName>
</protein>
<name>A0A9P7JMB0_9AGAM</name>
<proteinExistence type="predicted"/>
<dbReference type="OrthoDB" id="3257409at2759"/>
<reference evidence="1" key="1">
    <citation type="journal article" date="2020" name="New Phytol.">
        <title>Comparative genomics reveals dynamic genome evolution in host specialist ectomycorrhizal fungi.</title>
        <authorList>
            <person name="Lofgren L.A."/>
            <person name="Nguyen N.H."/>
            <person name="Vilgalys R."/>
            <person name="Ruytinx J."/>
            <person name="Liao H.L."/>
            <person name="Branco S."/>
            <person name="Kuo A."/>
            <person name="LaButti K."/>
            <person name="Lipzen A."/>
            <person name="Andreopoulos W."/>
            <person name="Pangilinan J."/>
            <person name="Riley R."/>
            <person name="Hundley H."/>
            <person name="Na H."/>
            <person name="Barry K."/>
            <person name="Grigoriev I.V."/>
            <person name="Stajich J.E."/>
            <person name="Kennedy P.G."/>
        </authorList>
    </citation>
    <scope>NUCLEOTIDE SEQUENCE</scope>
    <source>
        <strain evidence="1">FC423</strain>
    </source>
</reference>
<dbReference type="EMBL" id="JABBWM010000107">
    <property type="protein sequence ID" value="KAG2089999.1"/>
    <property type="molecule type" value="Genomic_DNA"/>
</dbReference>
<keyword evidence="2" id="KW-1185">Reference proteome</keyword>
<evidence type="ECO:0000313" key="1">
    <source>
        <dbReference type="EMBL" id="KAG2089999.1"/>
    </source>
</evidence>
<organism evidence="1 2">
    <name type="scientific">Suillus discolor</name>
    <dbReference type="NCBI Taxonomy" id="1912936"/>
    <lineage>
        <taxon>Eukaryota</taxon>
        <taxon>Fungi</taxon>
        <taxon>Dikarya</taxon>
        <taxon>Basidiomycota</taxon>
        <taxon>Agaricomycotina</taxon>
        <taxon>Agaricomycetes</taxon>
        <taxon>Agaricomycetidae</taxon>
        <taxon>Boletales</taxon>
        <taxon>Suillineae</taxon>
        <taxon>Suillaceae</taxon>
        <taxon>Suillus</taxon>
    </lineage>
</organism>
<dbReference type="AlphaFoldDB" id="A0A9P7JMB0"/>
<dbReference type="RefSeq" id="XP_041286058.1">
    <property type="nucleotide sequence ID" value="XM_041431954.1"/>
</dbReference>
<feature type="non-terminal residue" evidence="1">
    <location>
        <position position="1"/>
    </location>
</feature>
<evidence type="ECO:0000313" key="2">
    <source>
        <dbReference type="Proteomes" id="UP000823399"/>
    </source>
</evidence>
<gene>
    <name evidence="1" type="ORF">F5147DRAFT_586908</name>
</gene>
<evidence type="ECO:0008006" key="3">
    <source>
        <dbReference type="Google" id="ProtNLM"/>
    </source>
</evidence>